<evidence type="ECO:0000313" key="2">
    <source>
        <dbReference type="EnsemblPlants" id="OBART08G19900.1"/>
    </source>
</evidence>
<organism evidence="2">
    <name type="scientific">Oryza barthii</name>
    <dbReference type="NCBI Taxonomy" id="65489"/>
    <lineage>
        <taxon>Eukaryota</taxon>
        <taxon>Viridiplantae</taxon>
        <taxon>Streptophyta</taxon>
        <taxon>Embryophyta</taxon>
        <taxon>Tracheophyta</taxon>
        <taxon>Spermatophyta</taxon>
        <taxon>Magnoliopsida</taxon>
        <taxon>Liliopsida</taxon>
        <taxon>Poales</taxon>
        <taxon>Poaceae</taxon>
        <taxon>BOP clade</taxon>
        <taxon>Oryzoideae</taxon>
        <taxon>Oryzeae</taxon>
        <taxon>Oryzinae</taxon>
        <taxon>Oryza</taxon>
    </lineage>
</organism>
<feature type="compositionally biased region" description="Basic and acidic residues" evidence="1">
    <location>
        <begin position="68"/>
        <end position="81"/>
    </location>
</feature>
<evidence type="ECO:0000256" key="1">
    <source>
        <dbReference type="SAM" id="MobiDB-lite"/>
    </source>
</evidence>
<reference evidence="2" key="2">
    <citation type="submission" date="2015-03" db="UniProtKB">
        <authorList>
            <consortium name="EnsemblPlants"/>
        </authorList>
    </citation>
    <scope>IDENTIFICATION</scope>
</reference>
<name>A0A0D3H1Z1_9ORYZ</name>
<keyword evidence="3" id="KW-1185">Reference proteome</keyword>
<evidence type="ECO:0000313" key="3">
    <source>
        <dbReference type="Proteomes" id="UP000026960"/>
    </source>
</evidence>
<dbReference type="Proteomes" id="UP000026960">
    <property type="component" value="Chromosome 8"/>
</dbReference>
<dbReference type="AlphaFoldDB" id="A0A0D3H1Z1"/>
<dbReference type="HOGENOM" id="CLU_105214_0_0_1"/>
<reference evidence="2" key="1">
    <citation type="journal article" date="2009" name="Rice">
        <title>De Novo Next Generation Sequencing of Plant Genomes.</title>
        <authorList>
            <person name="Rounsley S."/>
            <person name="Marri P.R."/>
            <person name="Yu Y."/>
            <person name="He R."/>
            <person name="Sisneros N."/>
            <person name="Goicoechea J.L."/>
            <person name="Lee S.J."/>
            <person name="Angelova A."/>
            <person name="Kudrna D."/>
            <person name="Luo M."/>
            <person name="Affourtit J."/>
            <person name="Desany B."/>
            <person name="Knight J."/>
            <person name="Niazi F."/>
            <person name="Egholm M."/>
            <person name="Wing R.A."/>
        </authorList>
    </citation>
    <scope>NUCLEOTIDE SEQUENCE [LARGE SCALE GENOMIC DNA]</scope>
    <source>
        <strain evidence="2">cv. IRGC 105608</strain>
    </source>
</reference>
<dbReference type="EnsemblPlants" id="OBART08G19900.1">
    <property type="protein sequence ID" value="OBART08G19900.1"/>
    <property type="gene ID" value="OBART08G19900"/>
</dbReference>
<sequence>MTQALVATRPLCRILAAWSGGGPTRAWRGTQRGARCKVTGRSFSCLLVLHPACVRRRGRPTQAPPAERAADGSTAREEPGETRSEILLHVGFLRCFLKNGELNVVKSFSSEITGAGVCTSRRKYRHAGCHAALAPGWLFGCRCDRRLVLWNQKEIEGVAE</sequence>
<proteinExistence type="predicted"/>
<accession>A0A0D3H1Z1</accession>
<feature type="region of interest" description="Disordered" evidence="1">
    <location>
        <begin position="58"/>
        <end position="81"/>
    </location>
</feature>
<dbReference type="PaxDb" id="65489-OBART08G19900.1"/>
<dbReference type="Gramene" id="OBART08G19900.1">
    <property type="protein sequence ID" value="OBART08G19900.1"/>
    <property type="gene ID" value="OBART08G19900"/>
</dbReference>
<protein>
    <submittedName>
        <fullName evidence="2">Uncharacterized protein</fullName>
    </submittedName>
</protein>